<evidence type="ECO:0000256" key="7">
    <source>
        <dbReference type="SAM" id="Phobius"/>
    </source>
</evidence>
<dbReference type="Proteomes" id="UP000886998">
    <property type="component" value="Unassembled WGS sequence"/>
</dbReference>
<protein>
    <recommendedName>
        <fullName evidence="8">Letm1 RBD domain-containing protein</fullName>
    </recommendedName>
</protein>
<comment type="subcellular location">
    <subcellularLocation>
        <location evidence="1">Mitochondrion inner membrane</location>
        <topology evidence="1">Single-pass membrane protein</topology>
    </subcellularLocation>
</comment>
<dbReference type="Pfam" id="PF07766">
    <property type="entry name" value="LETM1_RBD"/>
    <property type="match status" value="1"/>
</dbReference>
<evidence type="ECO:0000256" key="5">
    <source>
        <dbReference type="ARBA" id="ARBA00023128"/>
    </source>
</evidence>
<evidence type="ECO:0000259" key="8">
    <source>
        <dbReference type="Pfam" id="PF07766"/>
    </source>
</evidence>
<feature type="domain" description="Letm1 RBD" evidence="8">
    <location>
        <begin position="120"/>
        <end position="225"/>
    </location>
</feature>
<dbReference type="GO" id="GO:0030003">
    <property type="term" value="P:intracellular monoatomic cation homeostasis"/>
    <property type="evidence" value="ECO:0007669"/>
    <property type="project" value="TreeGrafter"/>
</dbReference>
<dbReference type="PANTHER" id="PTHR14009:SF1">
    <property type="entry name" value="MITOCHONDRIAL PROTON_CALCIUM EXCHANGER PROTEIN"/>
    <property type="match status" value="1"/>
</dbReference>
<keyword evidence="5" id="KW-0496">Mitochondrion</keyword>
<dbReference type="AlphaFoldDB" id="A0A8X7CE51"/>
<evidence type="ECO:0000313" key="9">
    <source>
        <dbReference type="EMBL" id="GFY65898.1"/>
    </source>
</evidence>
<accession>A0A8X7CE51</accession>
<keyword evidence="3" id="KW-0999">Mitochondrion inner membrane</keyword>
<feature type="transmembrane region" description="Helical" evidence="7">
    <location>
        <begin position="135"/>
        <end position="158"/>
    </location>
</feature>
<keyword evidence="4 7" id="KW-1133">Transmembrane helix</keyword>
<organism evidence="9 10">
    <name type="scientific">Trichonephila inaurata madagascariensis</name>
    <dbReference type="NCBI Taxonomy" id="2747483"/>
    <lineage>
        <taxon>Eukaryota</taxon>
        <taxon>Metazoa</taxon>
        <taxon>Ecdysozoa</taxon>
        <taxon>Arthropoda</taxon>
        <taxon>Chelicerata</taxon>
        <taxon>Arachnida</taxon>
        <taxon>Araneae</taxon>
        <taxon>Araneomorphae</taxon>
        <taxon>Entelegynae</taxon>
        <taxon>Araneoidea</taxon>
        <taxon>Nephilidae</taxon>
        <taxon>Trichonephila</taxon>
        <taxon>Trichonephila inaurata</taxon>
    </lineage>
</organism>
<dbReference type="EMBL" id="BMAV01015741">
    <property type="protein sequence ID" value="GFY65898.1"/>
    <property type="molecule type" value="Genomic_DNA"/>
</dbReference>
<evidence type="ECO:0000256" key="1">
    <source>
        <dbReference type="ARBA" id="ARBA00004434"/>
    </source>
</evidence>
<proteinExistence type="predicted"/>
<evidence type="ECO:0000256" key="2">
    <source>
        <dbReference type="ARBA" id="ARBA00022692"/>
    </source>
</evidence>
<dbReference type="GO" id="GO:0043022">
    <property type="term" value="F:ribosome binding"/>
    <property type="evidence" value="ECO:0007669"/>
    <property type="project" value="InterPro"/>
</dbReference>
<evidence type="ECO:0000313" key="10">
    <source>
        <dbReference type="Proteomes" id="UP000886998"/>
    </source>
</evidence>
<evidence type="ECO:0000256" key="6">
    <source>
        <dbReference type="ARBA" id="ARBA00023136"/>
    </source>
</evidence>
<keyword evidence="10" id="KW-1185">Reference proteome</keyword>
<dbReference type="InterPro" id="IPR044202">
    <property type="entry name" value="LETM1/MDM38-like"/>
</dbReference>
<keyword evidence="2 7" id="KW-0812">Transmembrane</keyword>
<evidence type="ECO:0000256" key="3">
    <source>
        <dbReference type="ARBA" id="ARBA00022792"/>
    </source>
</evidence>
<dbReference type="InterPro" id="IPR033122">
    <property type="entry name" value="LETM1-like_RBD"/>
</dbReference>
<sequence>MYPRHLVTTSAHDQLCCNFSSLKVNSRYLHVSYCVKSKEPSKIEETVKILKEEKKAKEEFEGEGALQQESASVVAVAPKRSIGKRIWDEILHYYHGFRLLFVDIKISTRLAFKIAKGEELTRREHRQLIRTVSDLFRLVPFSIFIIVPFMELLLPVFLKLFPAMLPSTFTTTSERDLKFRKGLRMKIEMAKFLQDTLDEMALKTKGESHSHTAKEFAQFFERVSSPQ</sequence>
<reference evidence="9" key="1">
    <citation type="submission" date="2020-08" db="EMBL/GenBank/DDBJ databases">
        <title>Multicomponent nature underlies the extraordinary mechanical properties of spider dragline silk.</title>
        <authorList>
            <person name="Kono N."/>
            <person name="Nakamura H."/>
            <person name="Mori M."/>
            <person name="Yoshida Y."/>
            <person name="Ohtoshi R."/>
            <person name="Malay A.D."/>
            <person name="Moran D.A.P."/>
            <person name="Tomita M."/>
            <person name="Numata K."/>
            <person name="Arakawa K."/>
        </authorList>
    </citation>
    <scope>NUCLEOTIDE SEQUENCE</scope>
</reference>
<dbReference type="PANTHER" id="PTHR14009">
    <property type="entry name" value="LEUCINE ZIPPER-EF-HAND CONTAINING TRANSMEMBRANE PROTEIN"/>
    <property type="match status" value="1"/>
</dbReference>
<dbReference type="OrthoDB" id="624114at2759"/>
<comment type="caution">
    <text evidence="9">The sequence shown here is derived from an EMBL/GenBank/DDBJ whole genome shotgun (WGS) entry which is preliminary data.</text>
</comment>
<name>A0A8X7CE51_9ARAC</name>
<dbReference type="GO" id="GO:0005743">
    <property type="term" value="C:mitochondrial inner membrane"/>
    <property type="evidence" value="ECO:0007669"/>
    <property type="project" value="UniProtKB-SubCell"/>
</dbReference>
<keyword evidence="6 7" id="KW-0472">Membrane</keyword>
<evidence type="ECO:0000256" key="4">
    <source>
        <dbReference type="ARBA" id="ARBA00022989"/>
    </source>
</evidence>
<gene>
    <name evidence="9" type="primary">LETM1</name>
    <name evidence="9" type="ORF">TNIN_237341</name>
</gene>